<dbReference type="InterPro" id="IPR021778">
    <property type="entry name" value="Se/S_carrier-like"/>
</dbReference>
<evidence type="ECO:0000313" key="3">
    <source>
        <dbReference type="Proteomes" id="UP000580568"/>
    </source>
</evidence>
<keyword evidence="3" id="KW-1185">Reference proteome</keyword>
<dbReference type="EMBL" id="BLZR01000001">
    <property type="protein sequence ID" value="GFP77153.1"/>
    <property type="molecule type" value="Genomic_DNA"/>
</dbReference>
<organism evidence="2 3">
    <name type="scientific">Clostridium fungisolvens</name>
    <dbReference type="NCBI Taxonomy" id="1604897"/>
    <lineage>
        <taxon>Bacteria</taxon>
        <taxon>Bacillati</taxon>
        <taxon>Bacillota</taxon>
        <taxon>Clostridia</taxon>
        <taxon>Eubacteriales</taxon>
        <taxon>Clostridiaceae</taxon>
        <taxon>Clostridium</taxon>
    </lineage>
</organism>
<evidence type="ECO:0000313" key="2">
    <source>
        <dbReference type="EMBL" id="GFP77153.1"/>
    </source>
</evidence>
<evidence type="ECO:0000259" key="1">
    <source>
        <dbReference type="Pfam" id="PF11823"/>
    </source>
</evidence>
<proteinExistence type="predicted"/>
<dbReference type="RefSeq" id="WP_183278538.1">
    <property type="nucleotide sequence ID" value="NZ_BLZR01000001.1"/>
</dbReference>
<dbReference type="Pfam" id="PF11823">
    <property type="entry name" value="Se_S_carrier"/>
    <property type="match status" value="1"/>
</dbReference>
<dbReference type="Proteomes" id="UP000580568">
    <property type="component" value="Unassembled WGS sequence"/>
</dbReference>
<reference evidence="2 3" key="1">
    <citation type="submission" date="2020-07" db="EMBL/GenBank/DDBJ databases">
        <title>A new beta-1,3-glucan-decomposing anaerobic bacterium isolated from anoxic soil subjected to biological soil disinfestation.</title>
        <authorList>
            <person name="Ueki A."/>
            <person name="Tonouchi A."/>
        </authorList>
    </citation>
    <scope>NUCLEOTIDE SEQUENCE [LARGE SCALE GENOMIC DNA]</scope>
    <source>
        <strain evidence="2 3">TW1</strain>
    </source>
</reference>
<accession>A0A6V8SQI7</accession>
<comment type="caution">
    <text evidence="2">The sequence shown here is derived from an EMBL/GenBank/DDBJ whole genome shotgun (WGS) entry which is preliminary data.</text>
</comment>
<name>A0A6V8SQI7_9CLOT</name>
<gene>
    <name evidence="2" type="ORF">bsdtw1_03267</name>
</gene>
<sequence>MRDLNVCIIAFSSASQSVNLYKILKNKKYNVYMIQTPCTISAGCARSIEIKEKDLEAIVNEIKESKIDIKGIYRKTLNESTRRYYYSELDI</sequence>
<feature type="domain" description="Putative Se/S carrier protein-like" evidence="1">
    <location>
        <begin position="7"/>
        <end position="74"/>
    </location>
</feature>
<protein>
    <recommendedName>
        <fullName evidence="1">Putative Se/S carrier protein-like domain-containing protein</fullName>
    </recommendedName>
</protein>
<dbReference type="AlphaFoldDB" id="A0A6V8SQI7"/>